<keyword evidence="9 11" id="KW-1015">Disulfide bond</keyword>
<dbReference type="Proteomes" id="UP000736164">
    <property type="component" value="Unassembled WGS sequence"/>
</dbReference>
<protein>
    <submittedName>
        <fullName evidence="13">DMBT1 protein</fullName>
    </submittedName>
</protein>
<evidence type="ECO:0000256" key="11">
    <source>
        <dbReference type="PROSITE-ProRule" id="PRU00196"/>
    </source>
</evidence>
<dbReference type="FunFam" id="3.10.250.10:FF:000016">
    <property type="entry name" value="Scavenger receptor cysteine-rich protein type 12"/>
    <property type="match status" value="1"/>
</dbReference>
<feature type="disulfide bond" evidence="11">
    <location>
        <begin position="5"/>
        <end position="66"/>
    </location>
</feature>
<feature type="domain" description="SRCR" evidence="12">
    <location>
        <begin position="1"/>
        <end position="67"/>
    </location>
</feature>
<organism evidence="13 14">
    <name type="scientific">Atractosteus spatula</name>
    <name type="common">Alligator gar</name>
    <name type="synonym">Lepisosteus spatula</name>
    <dbReference type="NCBI Taxonomy" id="7917"/>
    <lineage>
        <taxon>Eukaryota</taxon>
        <taxon>Metazoa</taxon>
        <taxon>Chordata</taxon>
        <taxon>Craniata</taxon>
        <taxon>Vertebrata</taxon>
        <taxon>Euteleostomi</taxon>
        <taxon>Actinopterygii</taxon>
        <taxon>Neopterygii</taxon>
        <taxon>Holostei</taxon>
        <taxon>Semionotiformes</taxon>
        <taxon>Lepisosteidae</taxon>
        <taxon>Atractosteus</taxon>
    </lineage>
</organism>
<keyword evidence="7" id="KW-1133">Transmembrane helix</keyword>
<evidence type="ECO:0000256" key="6">
    <source>
        <dbReference type="ARBA" id="ARBA00022737"/>
    </source>
</evidence>
<proteinExistence type="predicted"/>
<evidence type="ECO:0000256" key="10">
    <source>
        <dbReference type="ARBA" id="ARBA00023180"/>
    </source>
</evidence>
<evidence type="ECO:0000259" key="12">
    <source>
        <dbReference type="PROSITE" id="PS50287"/>
    </source>
</evidence>
<comment type="caution">
    <text evidence="13">The sequence shown here is derived from an EMBL/GenBank/DDBJ whole genome shotgun (WGS) entry which is preliminary data.</text>
</comment>
<evidence type="ECO:0000256" key="2">
    <source>
        <dbReference type="ARBA" id="ARBA00004613"/>
    </source>
</evidence>
<evidence type="ECO:0000313" key="14">
    <source>
        <dbReference type="Proteomes" id="UP000736164"/>
    </source>
</evidence>
<dbReference type="AlphaFoldDB" id="A0A8J7TBC1"/>
<feature type="non-terminal residue" evidence="13">
    <location>
        <position position="1"/>
    </location>
</feature>
<evidence type="ECO:0000256" key="4">
    <source>
        <dbReference type="ARBA" id="ARBA00022692"/>
    </source>
</evidence>
<dbReference type="GO" id="GO:0016020">
    <property type="term" value="C:membrane"/>
    <property type="evidence" value="ECO:0007669"/>
    <property type="project" value="UniProtKB-SubCell"/>
</dbReference>
<keyword evidence="10" id="KW-0325">Glycoprotein</keyword>
<sequence>ATVVCRQLGCGSAFSAPNGAHYGPGSGSVLLGYISCSGPESSLGGCGKQDVKHYNLPHSGDAGVRCSGR</sequence>
<evidence type="ECO:0000256" key="7">
    <source>
        <dbReference type="ARBA" id="ARBA00022989"/>
    </source>
</evidence>
<feature type="non-terminal residue" evidence="13">
    <location>
        <position position="69"/>
    </location>
</feature>
<keyword evidence="6" id="KW-0677">Repeat</keyword>
<dbReference type="EMBL" id="JAAWVO010032783">
    <property type="protein sequence ID" value="MBN3316968.1"/>
    <property type="molecule type" value="Genomic_DNA"/>
</dbReference>
<keyword evidence="4" id="KW-0812">Transmembrane</keyword>
<name>A0A8J7TBC1_ATRSP</name>
<reference evidence="13" key="1">
    <citation type="journal article" date="2021" name="Cell">
        <title>Tracing the genetic footprints of vertebrate landing in non-teleost ray-finned fishes.</title>
        <authorList>
            <person name="Bi X."/>
            <person name="Wang K."/>
            <person name="Yang L."/>
            <person name="Pan H."/>
            <person name="Jiang H."/>
            <person name="Wei Q."/>
            <person name="Fang M."/>
            <person name="Yu H."/>
            <person name="Zhu C."/>
            <person name="Cai Y."/>
            <person name="He Y."/>
            <person name="Gan X."/>
            <person name="Zeng H."/>
            <person name="Yu D."/>
            <person name="Zhu Y."/>
            <person name="Jiang H."/>
            <person name="Qiu Q."/>
            <person name="Yang H."/>
            <person name="Zhang Y.E."/>
            <person name="Wang W."/>
            <person name="Zhu M."/>
            <person name="He S."/>
            <person name="Zhang G."/>
        </authorList>
    </citation>
    <scope>NUCLEOTIDE SEQUENCE</scope>
    <source>
        <strain evidence="13">Allg_001</strain>
    </source>
</reference>
<dbReference type="PANTHER" id="PTHR19331">
    <property type="entry name" value="SCAVENGER RECEPTOR DOMAIN-CONTAINING"/>
    <property type="match status" value="1"/>
</dbReference>
<keyword evidence="5" id="KW-0732">Signal</keyword>
<evidence type="ECO:0000256" key="1">
    <source>
        <dbReference type="ARBA" id="ARBA00004167"/>
    </source>
</evidence>
<dbReference type="InterPro" id="IPR036772">
    <property type="entry name" value="SRCR-like_dom_sf"/>
</dbReference>
<dbReference type="PROSITE" id="PS50287">
    <property type="entry name" value="SRCR_2"/>
    <property type="match status" value="1"/>
</dbReference>
<keyword evidence="8" id="KW-0472">Membrane</keyword>
<evidence type="ECO:0000256" key="9">
    <source>
        <dbReference type="ARBA" id="ARBA00023157"/>
    </source>
</evidence>
<evidence type="ECO:0000256" key="5">
    <source>
        <dbReference type="ARBA" id="ARBA00022729"/>
    </source>
</evidence>
<evidence type="ECO:0000256" key="8">
    <source>
        <dbReference type="ARBA" id="ARBA00023136"/>
    </source>
</evidence>
<dbReference type="InterPro" id="IPR001190">
    <property type="entry name" value="SRCR"/>
</dbReference>
<feature type="disulfide bond" evidence="11">
    <location>
        <begin position="36"/>
        <end position="46"/>
    </location>
</feature>
<dbReference type="Pfam" id="PF00530">
    <property type="entry name" value="SRCR"/>
    <property type="match status" value="1"/>
</dbReference>
<accession>A0A8J7TBC1</accession>
<dbReference type="Gene3D" id="3.10.250.10">
    <property type="entry name" value="SRCR-like domain"/>
    <property type="match status" value="1"/>
</dbReference>
<evidence type="ECO:0000256" key="3">
    <source>
        <dbReference type="ARBA" id="ARBA00022525"/>
    </source>
</evidence>
<evidence type="ECO:0000313" key="13">
    <source>
        <dbReference type="EMBL" id="MBN3316968.1"/>
    </source>
</evidence>
<comment type="caution">
    <text evidence="11">Lacks conserved residue(s) required for the propagation of feature annotation.</text>
</comment>
<dbReference type="PRINTS" id="PR00258">
    <property type="entry name" value="SPERACTRCPTR"/>
</dbReference>
<gene>
    <name evidence="13" type="primary">Dmbt1_0</name>
    <name evidence="13" type="ORF">GTO95_0000011</name>
</gene>
<comment type="subcellular location">
    <subcellularLocation>
        <location evidence="1">Membrane</location>
        <topology evidence="1">Single-pass membrane protein</topology>
    </subcellularLocation>
    <subcellularLocation>
        <location evidence="2">Secreted</location>
    </subcellularLocation>
</comment>
<keyword evidence="3" id="KW-0964">Secreted</keyword>
<dbReference type="SMART" id="SM00202">
    <property type="entry name" value="SR"/>
    <property type="match status" value="1"/>
</dbReference>
<dbReference type="SUPFAM" id="SSF56487">
    <property type="entry name" value="SRCR-like"/>
    <property type="match status" value="1"/>
</dbReference>
<keyword evidence="14" id="KW-1185">Reference proteome</keyword>
<dbReference type="PANTHER" id="PTHR19331:SF22">
    <property type="entry name" value="DELETED IN MALIGNANT BRAIN TUMORS 1 PROTEIN"/>
    <property type="match status" value="1"/>
</dbReference>